<dbReference type="EMBL" id="CAJOBC010002848">
    <property type="protein sequence ID" value="CAF3754602.1"/>
    <property type="molecule type" value="Genomic_DNA"/>
</dbReference>
<dbReference type="EMBL" id="CAJOBA010001176">
    <property type="protein sequence ID" value="CAF3580687.1"/>
    <property type="molecule type" value="Genomic_DNA"/>
</dbReference>
<comment type="caution">
    <text evidence="2">The sequence shown here is derived from an EMBL/GenBank/DDBJ whole genome shotgun (WGS) entry which is preliminary data.</text>
</comment>
<proteinExistence type="predicted"/>
<evidence type="ECO:0000313" key="3">
    <source>
        <dbReference type="EMBL" id="CAF3580687.1"/>
    </source>
</evidence>
<dbReference type="Proteomes" id="UP000682733">
    <property type="component" value="Unassembled WGS sequence"/>
</dbReference>
<reference evidence="2" key="1">
    <citation type="submission" date="2021-02" db="EMBL/GenBank/DDBJ databases">
        <authorList>
            <person name="Nowell W R."/>
        </authorList>
    </citation>
    <scope>NUCLEOTIDE SEQUENCE</scope>
</reference>
<evidence type="ECO:0000313" key="4">
    <source>
        <dbReference type="EMBL" id="CAF3754602.1"/>
    </source>
</evidence>
<accession>A0A814FFC2</accession>
<dbReference type="Proteomes" id="UP000681722">
    <property type="component" value="Unassembled WGS sequence"/>
</dbReference>
<evidence type="ECO:0000313" key="1">
    <source>
        <dbReference type="EMBL" id="CAF0797551.1"/>
    </source>
</evidence>
<dbReference type="Gene3D" id="1.50.10.10">
    <property type="match status" value="1"/>
</dbReference>
<dbReference type="OrthoDB" id="10257263at2759"/>
<evidence type="ECO:0000313" key="5">
    <source>
        <dbReference type="Proteomes" id="UP000663829"/>
    </source>
</evidence>
<dbReference type="InterPro" id="IPR012341">
    <property type="entry name" value="6hp_glycosidase-like_sf"/>
</dbReference>
<dbReference type="EMBL" id="CAJNOQ010002848">
    <property type="protein sequence ID" value="CAF0982082.1"/>
    <property type="molecule type" value="Genomic_DNA"/>
</dbReference>
<dbReference type="Proteomes" id="UP000677228">
    <property type="component" value="Unassembled WGS sequence"/>
</dbReference>
<dbReference type="Proteomes" id="UP000663829">
    <property type="component" value="Unassembled WGS sequence"/>
</dbReference>
<dbReference type="InterPro" id="IPR039766">
    <property type="entry name" value="Vps53"/>
</dbReference>
<keyword evidence="5" id="KW-1185">Reference proteome</keyword>
<dbReference type="SUPFAM" id="SSF158745">
    <property type="entry name" value="LanC-like"/>
    <property type="match status" value="1"/>
</dbReference>
<dbReference type="AlphaFoldDB" id="A0A814FFC2"/>
<organism evidence="2 5">
    <name type="scientific">Didymodactylos carnosus</name>
    <dbReference type="NCBI Taxonomy" id="1234261"/>
    <lineage>
        <taxon>Eukaryota</taxon>
        <taxon>Metazoa</taxon>
        <taxon>Spiralia</taxon>
        <taxon>Gnathifera</taxon>
        <taxon>Rotifera</taxon>
        <taxon>Eurotatoria</taxon>
        <taxon>Bdelloidea</taxon>
        <taxon>Philodinida</taxon>
        <taxon>Philodinidae</taxon>
        <taxon>Didymodactylos</taxon>
    </lineage>
</organism>
<protein>
    <submittedName>
        <fullName evidence="2">Uncharacterized protein</fullName>
    </submittedName>
</protein>
<sequence>MSRNLAKQVQNYVDDLKKHGYSSLEGGKDSNNVLSSSADLFFYLRNCLEQCSKLSSSHPLLLLVQTFKKHLRTYANRVLNSHLPKTNTCALNPESAERISNFNGTNICRVCSIMYTAEDCLGKIQQFSWQTLETVEEQSTYVTTIMYQVQKIVLNVRDHLGSSRHCFTEFCIALVRFMNDTGTDAFQKVLEMKITHDESFSNLRSYINSHLISTVEFLKSKRLPSRNYLSSTDSKLDELVQRCHGASGFVYLFVRAYKFCEHCLDYGKHNLSRTLDHPYSLFKG</sequence>
<dbReference type="GO" id="GO:0005975">
    <property type="term" value="P:carbohydrate metabolic process"/>
    <property type="evidence" value="ECO:0007669"/>
    <property type="project" value="InterPro"/>
</dbReference>
<dbReference type="GO" id="GO:0005829">
    <property type="term" value="C:cytosol"/>
    <property type="evidence" value="ECO:0007669"/>
    <property type="project" value="GOC"/>
</dbReference>
<dbReference type="EMBL" id="CAJNOK010001176">
    <property type="protein sequence ID" value="CAF0797551.1"/>
    <property type="molecule type" value="Genomic_DNA"/>
</dbReference>
<dbReference type="PANTHER" id="PTHR12820">
    <property type="entry name" value="VACUOLAR SORTING PROTEIN 53"/>
    <property type="match status" value="1"/>
</dbReference>
<evidence type="ECO:0000313" key="2">
    <source>
        <dbReference type="EMBL" id="CAF0982082.1"/>
    </source>
</evidence>
<dbReference type="PANTHER" id="PTHR12820:SF0">
    <property type="entry name" value="VACUOLAR PROTEIN SORTING-ASSOCIATED PROTEIN 53 HOMOLOG"/>
    <property type="match status" value="1"/>
</dbReference>
<name>A0A814FFC2_9BILA</name>
<dbReference type="GO" id="GO:0042147">
    <property type="term" value="P:retrograde transport, endosome to Golgi"/>
    <property type="evidence" value="ECO:0007669"/>
    <property type="project" value="InterPro"/>
</dbReference>
<gene>
    <name evidence="2" type="ORF">GPM918_LOCUS12803</name>
    <name evidence="1" type="ORF">OVA965_LOCUS4468</name>
    <name evidence="4" type="ORF">SRO942_LOCUS12803</name>
    <name evidence="3" type="ORF">TMI583_LOCUS4466</name>
</gene>
<dbReference type="GO" id="GO:0000938">
    <property type="term" value="C:GARP complex"/>
    <property type="evidence" value="ECO:0007669"/>
    <property type="project" value="InterPro"/>
</dbReference>